<reference evidence="1 2" key="1">
    <citation type="submission" date="2018-06" db="EMBL/GenBank/DDBJ databases">
        <authorList>
            <consortium name="Pathogen Informatics"/>
            <person name="Doyle S."/>
        </authorList>
    </citation>
    <scope>NUCLEOTIDE SEQUENCE [LARGE SCALE GENOMIC DNA]</scope>
    <source>
        <strain evidence="1 2">NCTC10060</strain>
    </source>
</reference>
<sequence>MSAAVINLALDTEALVSEFSSDHCRWIFVGLNGGKVAVDTGLALKFWCLLEVLEICH</sequence>
<gene>
    <name evidence="1" type="ORF">NCTC10060_00083</name>
</gene>
<protein>
    <submittedName>
        <fullName evidence="1">Uncharacterized protein</fullName>
    </submittedName>
</protein>
<name>A0A379TRR8_SALDZ</name>
<dbReference type="AlphaFoldDB" id="A0A379TRR8"/>
<evidence type="ECO:0000313" key="1">
    <source>
        <dbReference type="EMBL" id="SUG53053.1"/>
    </source>
</evidence>
<proteinExistence type="predicted"/>
<dbReference type="Proteomes" id="UP000254633">
    <property type="component" value="Unassembled WGS sequence"/>
</dbReference>
<evidence type="ECO:0000313" key="2">
    <source>
        <dbReference type="Proteomes" id="UP000254633"/>
    </source>
</evidence>
<accession>A0A379TRR8</accession>
<dbReference type="EMBL" id="UGXH01000002">
    <property type="protein sequence ID" value="SUG53053.1"/>
    <property type="molecule type" value="Genomic_DNA"/>
</dbReference>
<organism evidence="1 2">
    <name type="scientific">Salmonella diarizonae</name>
    <dbReference type="NCBI Taxonomy" id="59204"/>
    <lineage>
        <taxon>Bacteria</taxon>
        <taxon>Pseudomonadati</taxon>
        <taxon>Pseudomonadota</taxon>
        <taxon>Gammaproteobacteria</taxon>
        <taxon>Enterobacterales</taxon>
        <taxon>Enterobacteriaceae</taxon>
        <taxon>Salmonella</taxon>
    </lineage>
</organism>